<dbReference type="Gene3D" id="1.10.150.240">
    <property type="entry name" value="Putative phosphatase, domain 2"/>
    <property type="match status" value="1"/>
</dbReference>
<reference evidence="1 2" key="1">
    <citation type="submission" date="2017-06" db="EMBL/GenBank/DDBJ databases">
        <authorList>
            <person name="Kim H.J."/>
            <person name="Triplett B.A."/>
        </authorList>
    </citation>
    <scope>NUCLEOTIDE SEQUENCE [LARGE SCALE GENOMIC DNA]</scope>
    <source>
        <strain evidence="1 2">B29T1</strain>
    </source>
</reference>
<organism evidence="1 2">
    <name type="scientific">Arboricoccus pini</name>
    <dbReference type="NCBI Taxonomy" id="1963835"/>
    <lineage>
        <taxon>Bacteria</taxon>
        <taxon>Pseudomonadati</taxon>
        <taxon>Pseudomonadota</taxon>
        <taxon>Alphaproteobacteria</taxon>
        <taxon>Geminicoccales</taxon>
        <taxon>Geminicoccaceae</taxon>
        <taxon>Arboricoccus</taxon>
    </lineage>
</organism>
<dbReference type="NCBIfam" id="TIGR01549">
    <property type="entry name" value="HAD-SF-IA-v1"/>
    <property type="match status" value="1"/>
</dbReference>
<dbReference type="Pfam" id="PF13419">
    <property type="entry name" value="HAD_2"/>
    <property type="match status" value="1"/>
</dbReference>
<gene>
    <name evidence="1" type="ORF">SAMN07250955_102206</name>
</gene>
<dbReference type="InterPro" id="IPR050155">
    <property type="entry name" value="HAD-like_hydrolase_sf"/>
</dbReference>
<dbReference type="InterPro" id="IPR036412">
    <property type="entry name" value="HAD-like_sf"/>
</dbReference>
<dbReference type="InterPro" id="IPR041492">
    <property type="entry name" value="HAD_2"/>
</dbReference>
<dbReference type="Gene3D" id="3.40.50.1000">
    <property type="entry name" value="HAD superfamily/HAD-like"/>
    <property type="match status" value="1"/>
</dbReference>
<dbReference type="PANTHER" id="PTHR43434:SF24">
    <property type="entry name" value="HYDROLASE-RELATED"/>
    <property type="match status" value="1"/>
</dbReference>
<accession>A0A212QQ09</accession>
<dbReference type="AlphaFoldDB" id="A0A212QQ09"/>
<dbReference type="SFLD" id="SFLDG01135">
    <property type="entry name" value="C1.5.6:_HAD__Beta-PGM__Phospha"/>
    <property type="match status" value="1"/>
</dbReference>
<dbReference type="InterPro" id="IPR006439">
    <property type="entry name" value="HAD-SF_hydro_IA"/>
</dbReference>
<dbReference type="PANTHER" id="PTHR43434">
    <property type="entry name" value="PHOSPHOGLYCOLATE PHOSPHATASE"/>
    <property type="match status" value="1"/>
</dbReference>
<dbReference type="SUPFAM" id="SSF56784">
    <property type="entry name" value="HAD-like"/>
    <property type="match status" value="1"/>
</dbReference>
<dbReference type="InterPro" id="IPR023214">
    <property type="entry name" value="HAD_sf"/>
</dbReference>
<dbReference type="GO" id="GO:0006281">
    <property type="term" value="P:DNA repair"/>
    <property type="evidence" value="ECO:0007669"/>
    <property type="project" value="TreeGrafter"/>
</dbReference>
<dbReference type="Proteomes" id="UP000197065">
    <property type="component" value="Unassembled WGS sequence"/>
</dbReference>
<keyword evidence="2" id="KW-1185">Reference proteome</keyword>
<proteinExistence type="predicted"/>
<dbReference type="InterPro" id="IPR023198">
    <property type="entry name" value="PGP-like_dom2"/>
</dbReference>
<dbReference type="SFLD" id="SFLDS00003">
    <property type="entry name" value="Haloacid_Dehalogenase"/>
    <property type="match status" value="1"/>
</dbReference>
<name>A0A212QQ09_9PROT</name>
<dbReference type="GO" id="GO:0005829">
    <property type="term" value="C:cytosol"/>
    <property type="evidence" value="ECO:0007669"/>
    <property type="project" value="TreeGrafter"/>
</dbReference>
<sequence length="224" mass="23942">MAHMRLIIFDLDGTLVDSQATIVACTRSGFAAEGLEPPPAQAIRRIIGLSLVKAMEVLLGRSDPVLAARIAEGYRAAFQIRRNDPTLQEPLFPGSRAMLEDLSRRGLIMGVATGKSMRGVHSMLTTHDLGGFFTTLQAADGHPSKPHPSMLIEAMAETGVAPEQTAMIGDTSYDMEMAKAAGVRPIGVDWGNHDRSDLLQAGAVSILSNWQELTPALGLHMAAT</sequence>
<evidence type="ECO:0000313" key="2">
    <source>
        <dbReference type="Proteomes" id="UP000197065"/>
    </source>
</evidence>
<evidence type="ECO:0000313" key="1">
    <source>
        <dbReference type="EMBL" id="SNB61374.1"/>
    </source>
</evidence>
<dbReference type="SFLD" id="SFLDG01129">
    <property type="entry name" value="C1.5:_HAD__Beta-PGM__Phosphata"/>
    <property type="match status" value="1"/>
</dbReference>
<protein>
    <submittedName>
        <fullName evidence="1">Phosphoglycolate phosphatase</fullName>
    </submittedName>
</protein>
<dbReference type="GO" id="GO:0008967">
    <property type="term" value="F:phosphoglycolate phosphatase activity"/>
    <property type="evidence" value="ECO:0007669"/>
    <property type="project" value="TreeGrafter"/>
</dbReference>
<dbReference type="EMBL" id="FYEH01000002">
    <property type="protein sequence ID" value="SNB61374.1"/>
    <property type="molecule type" value="Genomic_DNA"/>
</dbReference>